<evidence type="ECO:0000256" key="8">
    <source>
        <dbReference type="ARBA" id="ARBA00023242"/>
    </source>
</evidence>
<feature type="compositionally biased region" description="Low complexity" evidence="9">
    <location>
        <begin position="706"/>
        <end position="718"/>
    </location>
</feature>
<protein>
    <submittedName>
        <fullName evidence="12">Uncharacterized protein</fullName>
    </submittedName>
</protein>
<keyword evidence="7" id="KW-0238">DNA-binding</keyword>
<feature type="compositionally biased region" description="Acidic residues" evidence="9">
    <location>
        <begin position="557"/>
        <end position="583"/>
    </location>
</feature>
<dbReference type="CDD" id="cd18007">
    <property type="entry name" value="DEXHc_ATRX-like"/>
    <property type="match status" value="1"/>
</dbReference>
<dbReference type="InterPro" id="IPR000330">
    <property type="entry name" value="SNF2_N"/>
</dbReference>
<feature type="region of interest" description="Disordered" evidence="9">
    <location>
        <begin position="334"/>
        <end position="365"/>
    </location>
</feature>
<evidence type="ECO:0000256" key="4">
    <source>
        <dbReference type="ARBA" id="ARBA00022801"/>
    </source>
</evidence>
<dbReference type="InterPro" id="IPR044574">
    <property type="entry name" value="ARIP4-like"/>
</dbReference>
<proteinExistence type="inferred from homology"/>
<dbReference type="PROSITE" id="PS51194">
    <property type="entry name" value="HELICASE_CTER"/>
    <property type="match status" value="1"/>
</dbReference>
<dbReference type="InterPro" id="IPR049730">
    <property type="entry name" value="SNF2/RAD54-like_C"/>
</dbReference>
<dbReference type="GO" id="GO:0004386">
    <property type="term" value="F:helicase activity"/>
    <property type="evidence" value="ECO:0007669"/>
    <property type="project" value="UniProtKB-KW"/>
</dbReference>
<feature type="domain" description="Helicase C-terminal" evidence="11">
    <location>
        <begin position="1418"/>
        <end position="1586"/>
    </location>
</feature>
<evidence type="ECO:0000256" key="2">
    <source>
        <dbReference type="ARBA" id="ARBA00007025"/>
    </source>
</evidence>
<dbReference type="Pfam" id="PF00176">
    <property type="entry name" value="SNF2-rel_dom"/>
    <property type="match status" value="1"/>
</dbReference>
<feature type="region of interest" description="Disordered" evidence="9">
    <location>
        <begin position="1689"/>
        <end position="1739"/>
    </location>
</feature>
<dbReference type="PROSITE" id="PS51192">
    <property type="entry name" value="HELICASE_ATP_BIND_1"/>
    <property type="match status" value="1"/>
</dbReference>
<dbReference type="GO" id="GO:0003677">
    <property type="term" value="F:DNA binding"/>
    <property type="evidence" value="ECO:0007669"/>
    <property type="project" value="UniProtKB-KW"/>
</dbReference>
<dbReference type="InterPro" id="IPR014001">
    <property type="entry name" value="Helicase_ATP-bd"/>
</dbReference>
<dbReference type="Gene3D" id="3.40.50.300">
    <property type="entry name" value="P-loop containing nucleotide triphosphate hydrolases"/>
    <property type="match status" value="1"/>
</dbReference>
<dbReference type="Pfam" id="PF00271">
    <property type="entry name" value="Helicase_C"/>
    <property type="match status" value="1"/>
</dbReference>
<dbReference type="InterPro" id="IPR038718">
    <property type="entry name" value="SNF2-like_sf"/>
</dbReference>
<name>A0AAV9JT94_9PEZI</name>
<feature type="region of interest" description="Disordered" evidence="9">
    <location>
        <begin position="879"/>
        <end position="950"/>
    </location>
</feature>
<dbReference type="CDD" id="cd18793">
    <property type="entry name" value="SF2_C_SNF"/>
    <property type="match status" value="1"/>
</dbReference>
<comment type="subcellular location">
    <subcellularLocation>
        <location evidence="1">Nucleus</location>
    </subcellularLocation>
</comment>
<keyword evidence="4" id="KW-0378">Hydrolase</keyword>
<keyword evidence="6" id="KW-0067">ATP-binding</keyword>
<comment type="similarity">
    <text evidence="2">Belongs to the SNF2/RAD54 helicase family.</text>
</comment>
<dbReference type="Proteomes" id="UP001324427">
    <property type="component" value="Unassembled WGS sequence"/>
</dbReference>
<evidence type="ECO:0000256" key="6">
    <source>
        <dbReference type="ARBA" id="ARBA00022840"/>
    </source>
</evidence>
<evidence type="ECO:0000256" key="1">
    <source>
        <dbReference type="ARBA" id="ARBA00004123"/>
    </source>
</evidence>
<dbReference type="PANTHER" id="PTHR45797">
    <property type="entry name" value="RAD54-LIKE"/>
    <property type="match status" value="1"/>
</dbReference>
<keyword evidence="8" id="KW-0539">Nucleus</keyword>
<dbReference type="GO" id="GO:0016887">
    <property type="term" value="F:ATP hydrolysis activity"/>
    <property type="evidence" value="ECO:0007669"/>
    <property type="project" value="InterPro"/>
</dbReference>
<evidence type="ECO:0000313" key="12">
    <source>
        <dbReference type="EMBL" id="KAK4548499.1"/>
    </source>
</evidence>
<feature type="compositionally biased region" description="Polar residues" evidence="9">
    <location>
        <begin position="937"/>
        <end position="950"/>
    </location>
</feature>
<evidence type="ECO:0000256" key="7">
    <source>
        <dbReference type="ARBA" id="ARBA00023125"/>
    </source>
</evidence>
<feature type="domain" description="Helicase ATP-binding" evidence="10">
    <location>
        <begin position="1005"/>
        <end position="1208"/>
    </location>
</feature>
<keyword evidence="13" id="KW-1185">Reference proteome</keyword>
<dbReference type="Gene3D" id="3.40.50.10810">
    <property type="entry name" value="Tandem AAA-ATPase domain"/>
    <property type="match status" value="1"/>
</dbReference>
<feature type="region of interest" description="Disordered" evidence="9">
    <location>
        <begin position="655"/>
        <end position="734"/>
    </location>
</feature>
<evidence type="ECO:0000256" key="3">
    <source>
        <dbReference type="ARBA" id="ARBA00022741"/>
    </source>
</evidence>
<dbReference type="Pfam" id="PF24580">
    <property type="entry name" value="DUF7607"/>
    <property type="match status" value="1"/>
</dbReference>
<keyword evidence="3" id="KW-0547">Nucleotide-binding</keyword>
<evidence type="ECO:0000313" key="13">
    <source>
        <dbReference type="Proteomes" id="UP001324427"/>
    </source>
</evidence>
<feature type="compositionally biased region" description="Polar residues" evidence="9">
    <location>
        <begin position="886"/>
        <end position="898"/>
    </location>
</feature>
<dbReference type="SUPFAM" id="SSF52540">
    <property type="entry name" value="P-loop containing nucleoside triphosphate hydrolases"/>
    <property type="match status" value="2"/>
</dbReference>
<reference evidence="12 13" key="1">
    <citation type="submission" date="2021-11" db="EMBL/GenBank/DDBJ databases">
        <title>Black yeast isolated from Biological Soil Crust.</title>
        <authorList>
            <person name="Kurbessoian T."/>
        </authorList>
    </citation>
    <scope>NUCLEOTIDE SEQUENCE [LARGE SCALE GENOMIC DNA]</scope>
    <source>
        <strain evidence="12 13">CCFEE 5522</strain>
    </source>
</reference>
<dbReference type="EMBL" id="JAVFHQ010000007">
    <property type="protein sequence ID" value="KAK4548499.1"/>
    <property type="molecule type" value="Genomic_DNA"/>
</dbReference>
<dbReference type="SMART" id="SM00490">
    <property type="entry name" value="HELICc"/>
    <property type="match status" value="1"/>
</dbReference>
<feature type="region of interest" description="Disordered" evidence="9">
    <location>
        <begin position="1337"/>
        <end position="1358"/>
    </location>
</feature>
<dbReference type="SMART" id="SM00487">
    <property type="entry name" value="DEXDc"/>
    <property type="match status" value="1"/>
</dbReference>
<dbReference type="PANTHER" id="PTHR45797:SF1">
    <property type="entry name" value="HELICASE ARIP4"/>
    <property type="match status" value="1"/>
</dbReference>
<evidence type="ECO:0000259" key="10">
    <source>
        <dbReference type="PROSITE" id="PS51192"/>
    </source>
</evidence>
<dbReference type="GO" id="GO:0005634">
    <property type="term" value="C:nucleus"/>
    <property type="evidence" value="ECO:0007669"/>
    <property type="project" value="UniProtKB-SubCell"/>
</dbReference>
<keyword evidence="5" id="KW-0347">Helicase</keyword>
<sequence>MDTDPWTWNASNVQQFFRQDAIALIADRPSGQLPPLNAFVQALSENDVEGASLLDSVDIAALRQEFGISSYRHRGAIMHCIHKLRNLSQSYQSRNISLAPQTPRSMVATPLLPPVPAGSATALPSTEAVGENTREGEVHVEDAHGRKRRKLNLTATEAGPQPSRAHKISEDASSYLPDAALPLDELFYGPTGLGHVIGELNPDGSVLVDHDDPDTADDNFQVTSQHKRDGEVHFVHSRLQYFLRNAEQVGLRRKDRDAVAILPYRDGQQLKARSATVIQAGQNGDYVAIKEQASLLQSGLDYSGQTQESTGEWDWVLQKHKQKAGEDEISVWADSENGDDIGTVATTDGDEGKGQEADEEDDEDTITKPRIEELVDAEIEKCIVKWHSKVPALEEKRAWSIWKKTRRSRVHRDMLVEGAQALIADFTRRLAKLREDFLDREYSSEQVVQRACLNLEPTIEDREEENWKISVWLRRDEPAHTVFHRAKQTTGTLQTPATAKATPGFVLHPDDRLSVSPTPATHLNAVIGAAATTSDDDRDEYHTPNGSATGSPAPENDGFEASDEMSLDDDHNEQELAEEDEFVHEDASSPPRRTSADGLSEQQLSDQNEIPEEDEQEEETPPKRRECPICYMPQTPDKYAFARHVDDCLSKKAIENDKWESESDNELPPASTFVSQKIKRLSDTPAKPVEAGPSRAATQPIDLTISSDSPGAASSPAPSKRKRKAPPKKNVVLNGNPELATSAEVDSWDLADLSRSADRNRIVIKIIREMSPEQQKALHQCLQSFPSRSNRIDQVQAAARAHETGTTADAGLKEEYFDQMMHCARIAAAWWVSDPKCYFETDDTNAPWAALYSDKGQVGIFLDKLLSLLKMRDSKLFSGPKAKHSNAATKTSDVTIISDSGEERDPHHTPRKQRQKPVKESQSAKKSRTAALAREAQYTQHLESQTTNSSKLAAMIASDTSNSEIDINPVRAEEHEPIFIYPKIAKKMKPHQIDGVRFMWREITASGDDGNQGCLLAHTMGLGKTMQTITLLVAVVEASESRIPAVRKQLPAHLRPKGIRGTRQLRIMVLCPPSLLQNWQREIDQWAPGKIGHVFMVEASSKTQQMALMEDWYRVGGVLLIGYQMFRSLVNRKEGKVRKEVGSRLDEMLLEGPEVVVADEAHNLKSPKAGISQAATAIKTHTRIALTGTPMSNDLQEIYALVSWIAPGYLGEPREFRANFAEPIQQGTYEDSSRHEQRKGIKKLAVLHQQIQPKVSRADITALRGSLKPKVEFVITVPLTELQEVVYKKYLVALLGGGRNAEASNTRIFDWLAVLGLLTNHPSAFRRKLLTKPAPKKGKKAAIREMTPSDDGSNATTAVEAETTVGQLLEGEMEGGDNFGDQDVYSMGFTEGMVQEILRDVDEDVDPTLSAKASIFLDILELCRKCGDKILVFSHRLPTLQYFSDLLDAHKVQFGHIDGTVPMTKRMQILEDFHKGKFDVMLISTKAGGVGLNIQGANRVIMIDFSFNPAHEEQAIGRAYRLGQTKPVFVYRFVAGGTFEAAIWNTQLFKTSLTNRVVDKKNTKRSAQKGREYLHHPRPVEQEDLSKWIRMGKDPLVLDKILARQETGESDVMIRKISTTETLQEIVEEDPLDEEERKEVDEEINQGKTRIRGRKAGAAQDGYLAAKGSMAPVYPPASAQALRTQVYAPRPSAGQATPARFMPSTAPAAAAGPQSPMGGLPIYRPSPLGQQRSHGHPTR</sequence>
<evidence type="ECO:0000256" key="9">
    <source>
        <dbReference type="SAM" id="MobiDB-lite"/>
    </source>
</evidence>
<dbReference type="InterPro" id="IPR056026">
    <property type="entry name" value="DUF7607"/>
</dbReference>
<dbReference type="InterPro" id="IPR001650">
    <property type="entry name" value="Helicase_C-like"/>
</dbReference>
<evidence type="ECO:0000256" key="5">
    <source>
        <dbReference type="ARBA" id="ARBA00022806"/>
    </source>
</evidence>
<dbReference type="InterPro" id="IPR027417">
    <property type="entry name" value="P-loop_NTPase"/>
</dbReference>
<organism evidence="12 13">
    <name type="scientific">Oleoguttula mirabilis</name>
    <dbReference type="NCBI Taxonomy" id="1507867"/>
    <lineage>
        <taxon>Eukaryota</taxon>
        <taxon>Fungi</taxon>
        <taxon>Dikarya</taxon>
        <taxon>Ascomycota</taxon>
        <taxon>Pezizomycotina</taxon>
        <taxon>Dothideomycetes</taxon>
        <taxon>Dothideomycetidae</taxon>
        <taxon>Mycosphaerellales</taxon>
        <taxon>Teratosphaeriaceae</taxon>
        <taxon>Oleoguttula</taxon>
    </lineage>
</organism>
<accession>A0AAV9JT94</accession>
<feature type="region of interest" description="Disordered" evidence="9">
    <location>
        <begin position="532"/>
        <end position="631"/>
    </location>
</feature>
<gene>
    <name evidence="12" type="ORF">LTR36_009409</name>
</gene>
<feature type="compositionally biased region" description="Acidic residues" evidence="9">
    <location>
        <begin position="609"/>
        <end position="619"/>
    </location>
</feature>
<dbReference type="GO" id="GO:0005524">
    <property type="term" value="F:ATP binding"/>
    <property type="evidence" value="ECO:0007669"/>
    <property type="project" value="UniProtKB-KW"/>
</dbReference>
<comment type="caution">
    <text evidence="12">The sequence shown here is derived from an EMBL/GenBank/DDBJ whole genome shotgun (WGS) entry which is preliminary data.</text>
</comment>
<evidence type="ECO:0000259" key="11">
    <source>
        <dbReference type="PROSITE" id="PS51194"/>
    </source>
</evidence>